<dbReference type="PRINTS" id="PR00367">
    <property type="entry name" value="ETHRSPELEMNT"/>
</dbReference>
<evidence type="ECO:0000256" key="1">
    <source>
        <dbReference type="ARBA" id="ARBA00004123"/>
    </source>
</evidence>
<feature type="domain" description="AP2/ERF" evidence="7">
    <location>
        <begin position="131"/>
        <end position="188"/>
    </location>
</feature>
<evidence type="ECO:0000313" key="8">
    <source>
        <dbReference type="EMBL" id="PNX75681.1"/>
    </source>
</evidence>
<reference evidence="8 9" key="1">
    <citation type="journal article" date="2014" name="Am. J. Bot.">
        <title>Genome assembly and annotation for red clover (Trifolium pratense; Fabaceae).</title>
        <authorList>
            <person name="Istvanek J."/>
            <person name="Jaros M."/>
            <person name="Krenek A."/>
            <person name="Repkova J."/>
        </authorList>
    </citation>
    <scope>NUCLEOTIDE SEQUENCE [LARGE SCALE GENOMIC DNA]</scope>
    <source>
        <strain evidence="9">cv. Tatra</strain>
        <tissue evidence="8">Young leaves</tissue>
    </source>
</reference>
<dbReference type="PROSITE" id="PS51032">
    <property type="entry name" value="AP2_ERF"/>
    <property type="match status" value="1"/>
</dbReference>
<organism evidence="8 9">
    <name type="scientific">Trifolium pratense</name>
    <name type="common">Red clover</name>
    <dbReference type="NCBI Taxonomy" id="57577"/>
    <lineage>
        <taxon>Eukaryota</taxon>
        <taxon>Viridiplantae</taxon>
        <taxon>Streptophyta</taxon>
        <taxon>Embryophyta</taxon>
        <taxon>Tracheophyta</taxon>
        <taxon>Spermatophyta</taxon>
        <taxon>Magnoliopsida</taxon>
        <taxon>eudicotyledons</taxon>
        <taxon>Gunneridae</taxon>
        <taxon>Pentapetalae</taxon>
        <taxon>rosids</taxon>
        <taxon>fabids</taxon>
        <taxon>Fabales</taxon>
        <taxon>Fabaceae</taxon>
        <taxon>Papilionoideae</taxon>
        <taxon>50 kb inversion clade</taxon>
        <taxon>NPAAA clade</taxon>
        <taxon>Hologalegina</taxon>
        <taxon>IRL clade</taxon>
        <taxon>Trifolieae</taxon>
        <taxon>Trifolium</taxon>
    </lineage>
</organism>
<dbReference type="Gene3D" id="3.30.730.10">
    <property type="entry name" value="AP2/ERF domain"/>
    <property type="match status" value="1"/>
</dbReference>
<name>A0A2K3LAW7_TRIPR</name>
<dbReference type="InterPro" id="IPR044808">
    <property type="entry name" value="ERF_plant"/>
</dbReference>
<comment type="similarity">
    <text evidence="6">Belongs to the AP2/ERF transcription factor family. ERF subfamily.</text>
</comment>
<dbReference type="GO" id="GO:0003677">
    <property type="term" value="F:DNA binding"/>
    <property type="evidence" value="ECO:0007669"/>
    <property type="project" value="UniProtKB-KW"/>
</dbReference>
<dbReference type="SUPFAM" id="SSF54171">
    <property type="entry name" value="DNA-binding domain"/>
    <property type="match status" value="1"/>
</dbReference>
<dbReference type="Pfam" id="PF00847">
    <property type="entry name" value="AP2"/>
    <property type="match status" value="1"/>
</dbReference>
<keyword evidence="4" id="KW-0804">Transcription</keyword>
<comment type="caution">
    <text evidence="8">The sequence shown here is derived from an EMBL/GenBank/DDBJ whole genome shotgun (WGS) entry which is preliminary data.</text>
</comment>
<accession>A0A2K3LAW7</accession>
<dbReference type="GO" id="GO:0009873">
    <property type="term" value="P:ethylene-activated signaling pathway"/>
    <property type="evidence" value="ECO:0007669"/>
    <property type="project" value="InterPro"/>
</dbReference>
<dbReference type="STRING" id="57577.A0A2K3LAW7"/>
<dbReference type="GO" id="GO:0003700">
    <property type="term" value="F:DNA-binding transcription factor activity"/>
    <property type="evidence" value="ECO:0007669"/>
    <property type="project" value="InterPro"/>
</dbReference>
<sequence length="228" mass="25575">MDSRSLSLTSEISEASEKQKKNMDIPIWNDNIVATPLLPNKEEENSIIVSTLVNVLSSSNSNNNVVVPVPILVPVQDKEAATSSYTSGSLSLLSYENLYDVNTCNACKINGCLGCRLFIEKDKESEKKKKKYRGVRQRAWGKWVAEIRDPKRATRVWLGTFQTAENAARAYDQAAIKYHGVRAKLNFDFSDYNDLVATLDDEKKKKLSANVEERKTNIISFGSTSEQD</sequence>
<evidence type="ECO:0000256" key="5">
    <source>
        <dbReference type="ARBA" id="ARBA00023242"/>
    </source>
</evidence>
<dbReference type="Proteomes" id="UP000236291">
    <property type="component" value="Unassembled WGS sequence"/>
</dbReference>
<evidence type="ECO:0000256" key="3">
    <source>
        <dbReference type="ARBA" id="ARBA00023125"/>
    </source>
</evidence>
<evidence type="ECO:0000259" key="7">
    <source>
        <dbReference type="PROSITE" id="PS51032"/>
    </source>
</evidence>
<evidence type="ECO:0000256" key="2">
    <source>
        <dbReference type="ARBA" id="ARBA00023015"/>
    </source>
</evidence>
<dbReference type="PANTHER" id="PTHR31190:SF181">
    <property type="entry name" value="OS02G0764700 PROTEIN"/>
    <property type="match status" value="1"/>
</dbReference>
<gene>
    <name evidence="8" type="ORF">L195_g031621</name>
</gene>
<dbReference type="GO" id="GO:0005634">
    <property type="term" value="C:nucleus"/>
    <property type="evidence" value="ECO:0007669"/>
    <property type="project" value="UniProtKB-SubCell"/>
</dbReference>
<dbReference type="InterPro" id="IPR001471">
    <property type="entry name" value="AP2/ERF_dom"/>
</dbReference>
<keyword evidence="2" id="KW-0805">Transcription regulation</keyword>
<evidence type="ECO:0000313" key="9">
    <source>
        <dbReference type="Proteomes" id="UP000236291"/>
    </source>
</evidence>
<keyword evidence="3" id="KW-0238">DNA-binding</keyword>
<dbReference type="InterPro" id="IPR016177">
    <property type="entry name" value="DNA-bd_dom_sf"/>
</dbReference>
<dbReference type="FunFam" id="3.30.730.10:FF:000001">
    <property type="entry name" value="Ethylene-responsive transcription factor 2"/>
    <property type="match status" value="1"/>
</dbReference>
<dbReference type="SMART" id="SM00380">
    <property type="entry name" value="AP2"/>
    <property type="match status" value="1"/>
</dbReference>
<dbReference type="InterPro" id="IPR036955">
    <property type="entry name" value="AP2/ERF_dom_sf"/>
</dbReference>
<comment type="subcellular location">
    <subcellularLocation>
        <location evidence="1">Nucleus</location>
    </subcellularLocation>
</comment>
<dbReference type="AlphaFoldDB" id="A0A2K3LAW7"/>
<keyword evidence="5" id="KW-0539">Nucleus</keyword>
<evidence type="ECO:0000256" key="4">
    <source>
        <dbReference type="ARBA" id="ARBA00023163"/>
    </source>
</evidence>
<proteinExistence type="inferred from homology"/>
<evidence type="ECO:0000256" key="6">
    <source>
        <dbReference type="ARBA" id="ARBA00024343"/>
    </source>
</evidence>
<protein>
    <submittedName>
        <fullName evidence="8">Ethylene-responsive transcription factor erf109-like protein</fullName>
    </submittedName>
</protein>
<dbReference type="EMBL" id="ASHM01029422">
    <property type="protein sequence ID" value="PNX75681.1"/>
    <property type="molecule type" value="Genomic_DNA"/>
</dbReference>
<dbReference type="CDD" id="cd00018">
    <property type="entry name" value="AP2"/>
    <property type="match status" value="1"/>
</dbReference>
<reference evidence="8 9" key="2">
    <citation type="journal article" date="2017" name="Front. Plant Sci.">
        <title>Gene Classification and Mining of Molecular Markers Useful in Red Clover (Trifolium pratense) Breeding.</title>
        <authorList>
            <person name="Istvanek J."/>
            <person name="Dluhosova J."/>
            <person name="Dluhos P."/>
            <person name="Patkova L."/>
            <person name="Nedelnik J."/>
            <person name="Repkova J."/>
        </authorList>
    </citation>
    <scope>NUCLEOTIDE SEQUENCE [LARGE SCALE GENOMIC DNA]</scope>
    <source>
        <strain evidence="9">cv. Tatra</strain>
        <tissue evidence="8">Young leaves</tissue>
    </source>
</reference>
<dbReference type="PANTHER" id="PTHR31190">
    <property type="entry name" value="DNA-BINDING DOMAIN"/>
    <property type="match status" value="1"/>
</dbReference>